<proteinExistence type="predicted"/>
<dbReference type="AlphaFoldDB" id="A0A9W7T0R7"/>
<evidence type="ECO:0000256" key="1">
    <source>
        <dbReference type="SAM" id="SignalP"/>
    </source>
</evidence>
<evidence type="ECO:0000313" key="3">
    <source>
        <dbReference type="Proteomes" id="UP001138500"/>
    </source>
</evidence>
<accession>A0A9W7T0R7</accession>
<comment type="caution">
    <text evidence="2">The sequence shown here is derived from an EMBL/GenBank/DDBJ whole genome shotgun (WGS) entry which is preliminary data.</text>
</comment>
<sequence>MYAPVLLLAAAAGLAVAQRPTNTSICDYYTTALFTDNTAKNQYALLTALVNRAGTGNQTTDTKVNGIVVPGEYNGSAVNLLPYFDAELKSTNRNNMPACVNFVDGGSNQETLFAHLYQYFGALLGCSTYGSADFPAYQGNPNMYEVHKFMYLDAYQVEYFIEQSLTAAFDYRDSAPVALLPNTEAQPQAICINPSCPLAANPDYSAYETPYPPTYCNATSNSTTMAASATTSCPYPTMNATMTMATATGTMASQTTSGAAEYTGAADRTTGSAAALILGALAALL</sequence>
<organism evidence="2 3">
    <name type="scientific">Teratosphaeria destructans</name>
    <dbReference type="NCBI Taxonomy" id="418781"/>
    <lineage>
        <taxon>Eukaryota</taxon>
        <taxon>Fungi</taxon>
        <taxon>Dikarya</taxon>
        <taxon>Ascomycota</taxon>
        <taxon>Pezizomycotina</taxon>
        <taxon>Dothideomycetes</taxon>
        <taxon>Dothideomycetidae</taxon>
        <taxon>Mycosphaerellales</taxon>
        <taxon>Teratosphaeriaceae</taxon>
        <taxon>Teratosphaeria</taxon>
    </lineage>
</organism>
<feature type="signal peptide" evidence="1">
    <location>
        <begin position="1"/>
        <end position="17"/>
    </location>
</feature>
<reference evidence="2 3" key="1">
    <citation type="journal article" date="2018" name="IMA Fungus">
        <title>IMA Genome-F 10: Nine draft genome sequences of Claviceps purpurea s.lat., including C. arundinis, C. humidiphila, and C. cf. spartinae, pseudomolecules for the pitch canker pathogen Fusarium circinatum, draft genome of Davidsoniella eucalypti, Grosmannia galeiformis, Quambalaria eucalypti, and Teratosphaeria destructans.</title>
        <authorList>
            <person name="Wingfield B.D."/>
            <person name="Liu M."/>
            <person name="Nguyen H.D."/>
            <person name="Lane F.A."/>
            <person name="Morgan S.W."/>
            <person name="De Vos L."/>
            <person name="Wilken P.M."/>
            <person name="Duong T.A."/>
            <person name="Aylward J."/>
            <person name="Coetzee M.P."/>
            <person name="Dadej K."/>
            <person name="De Beer Z.W."/>
            <person name="Findlay W."/>
            <person name="Havenga M."/>
            <person name="Kolarik M."/>
            <person name="Menzies J.G."/>
            <person name="Naidoo K."/>
            <person name="Pochopski O."/>
            <person name="Shoukouhi P."/>
            <person name="Santana Q.C."/>
            <person name="Seifert K.A."/>
            <person name="Soal N."/>
            <person name="Steenkamp E.T."/>
            <person name="Tatham C.T."/>
            <person name="van der Nest M.A."/>
            <person name="Wingfield M.J."/>
        </authorList>
    </citation>
    <scope>NUCLEOTIDE SEQUENCE [LARGE SCALE GENOMIC DNA]</scope>
    <source>
        <strain evidence="2">CMW44962</strain>
    </source>
</reference>
<keyword evidence="1" id="KW-0732">Signal</keyword>
<evidence type="ECO:0000313" key="2">
    <source>
        <dbReference type="EMBL" id="KAH9844973.1"/>
    </source>
</evidence>
<gene>
    <name evidence="2" type="ORF">Tdes44962_MAKER06958</name>
</gene>
<dbReference type="Proteomes" id="UP001138500">
    <property type="component" value="Unassembled WGS sequence"/>
</dbReference>
<protein>
    <submittedName>
        <fullName evidence="2">Uncharacterized protein</fullName>
    </submittedName>
</protein>
<feature type="chain" id="PRO_5040959240" evidence="1">
    <location>
        <begin position="18"/>
        <end position="285"/>
    </location>
</feature>
<keyword evidence="3" id="KW-1185">Reference proteome</keyword>
<name>A0A9W7T0R7_9PEZI</name>
<dbReference type="EMBL" id="RIBY02000180">
    <property type="protein sequence ID" value="KAH9844973.1"/>
    <property type="molecule type" value="Genomic_DNA"/>
</dbReference>
<reference evidence="2 3" key="2">
    <citation type="journal article" date="2021" name="Curr. Genet.">
        <title>Genetic response to nitrogen starvation in the aggressive Eucalyptus foliar pathogen Teratosphaeria destructans.</title>
        <authorList>
            <person name="Havenga M."/>
            <person name="Wingfield B.D."/>
            <person name="Wingfield M.J."/>
            <person name="Dreyer L.L."/>
            <person name="Roets F."/>
            <person name="Aylward J."/>
        </authorList>
    </citation>
    <scope>NUCLEOTIDE SEQUENCE [LARGE SCALE GENOMIC DNA]</scope>
    <source>
        <strain evidence="2">CMW44962</strain>
    </source>
</reference>
<dbReference type="OrthoDB" id="2110578at2759"/>